<gene>
    <name evidence="1" type="ORF">JK629_02440</name>
</gene>
<accession>A0ABX7DSL8</accession>
<evidence type="ECO:0000313" key="1">
    <source>
        <dbReference type="EMBL" id="QQX77150.1"/>
    </source>
</evidence>
<dbReference type="Proteomes" id="UP000629420">
    <property type="component" value="Chromosome"/>
</dbReference>
<dbReference type="InterPro" id="IPR036583">
    <property type="entry name" value="23S_rRNA_IVS_sf"/>
</dbReference>
<dbReference type="CDD" id="cd16377">
    <property type="entry name" value="23S_rRNA_IVP_like"/>
    <property type="match status" value="1"/>
</dbReference>
<dbReference type="SUPFAM" id="SSF158446">
    <property type="entry name" value="IVS-encoded protein-like"/>
    <property type="match status" value="1"/>
</dbReference>
<evidence type="ECO:0000313" key="2">
    <source>
        <dbReference type="Proteomes" id="UP000629420"/>
    </source>
</evidence>
<dbReference type="EMBL" id="CP068439">
    <property type="protein sequence ID" value="QQX77150.1"/>
    <property type="molecule type" value="Genomic_DNA"/>
</dbReference>
<protein>
    <submittedName>
        <fullName evidence="1">Four helix bundle protein</fullName>
    </submittedName>
</protein>
<keyword evidence="2" id="KW-1185">Reference proteome</keyword>
<reference evidence="1 2" key="1">
    <citation type="submission" date="2021-01" db="EMBL/GenBank/DDBJ databases">
        <title>Aequorivita sp. strain KX20305, a bacterium isolated from the sediment collected at a cold seep field in South China Sea.</title>
        <authorList>
            <person name="Zhang H."/>
            <person name="Li C."/>
        </authorList>
    </citation>
    <scope>NUCLEOTIDE SEQUENCE [LARGE SCALE GENOMIC DNA]</scope>
    <source>
        <strain evidence="1 2">KX20305</strain>
    </source>
</reference>
<proteinExistence type="predicted"/>
<organism evidence="1 2">
    <name type="scientific">Aequorivita iocasae</name>
    <dbReference type="NCBI Taxonomy" id="2803865"/>
    <lineage>
        <taxon>Bacteria</taxon>
        <taxon>Pseudomonadati</taxon>
        <taxon>Bacteroidota</taxon>
        <taxon>Flavobacteriia</taxon>
        <taxon>Flavobacteriales</taxon>
        <taxon>Flavobacteriaceae</taxon>
        <taxon>Aequorivita</taxon>
    </lineage>
</organism>
<dbReference type="NCBIfam" id="TIGR02436">
    <property type="entry name" value="four helix bundle protein"/>
    <property type="match status" value="1"/>
</dbReference>
<dbReference type="PANTHER" id="PTHR38471:SF2">
    <property type="entry name" value="FOUR HELIX BUNDLE PROTEIN"/>
    <property type="match status" value="1"/>
</dbReference>
<dbReference type="RefSeq" id="WP_202337053.1">
    <property type="nucleotide sequence ID" value="NZ_CP068439.1"/>
</dbReference>
<dbReference type="Gene3D" id="1.20.1440.60">
    <property type="entry name" value="23S rRNA-intervening sequence"/>
    <property type="match status" value="1"/>
</dbReference>
<name>A0ABX7DSL8_9FLAO</name>
<sequence>MYKHSFEKLEVWQDSIDLVEVVYKISESFPVEERFGLTNQMRRCSVSIASNLAEGTSRITQKDKSHFSTMAFSSTMELLNQVIISKRLNFIDDEAYKKLRAHLLMISNKINALRNAQLKK</sequence>
<dbReference type="Pfam" id="PF05635">
    <property type="entry name" value="23S_rRNA_IVP"/>
    <property type="match status" value="1"/>
</dbReference>
<dbReference type="InterPro" id="IPR012657">
    <property type="entry name" value="23S_rRNA-intervening_sequence"/>
</dbReference>
<dbReference type="PANTHER" id="PTHR38471">
    <property type="entry name" value="FOUR HELIX BUNDLE PROTEIN"/>
    <property type="match status" value="1"/>
</dbReference>